<sequence>MFKKSLEIQETFFSLLWRFLRLYYGLLCNSIAQHYNEKIISCYDLLDSVDRSFVELSKFLNIDL</sequence>
<organism evidence="1 2">
    <name type="scientific">Candidatus Phytoplasma fabacearum</name>
    <dbReference type="NCBI Taxonomy" id="2982628"/>
    <lineage>
        <taxon>Bacteria</taxon>
        <taxon>Bacillati</taxon>
        <taxon>Mycoplasmatota</taxon>
        <taxon>Mollicutes</taxon>
        <taxon>Acholeplasmatales</taxon>
        <taxon>Acholeplasmataceae</taxon>
        <taxon>Candidatus Phytoplasma</taxon>
        <taxon>16SrII (Peanut WB group)</taxon>
    </lineage>
</organism>
<evidence type="ECO:0000313" key="1">
    <source>
        <dbReference type="EMBL" id="MEK0312182.1"/>
    </source>
</evidence>
<dbReference type="Proteomes" id="UP001382955">
    <property type="component" value="Unassembled WGS sequence"/>
</dbReference>
<evidence type="ECO:0000313" key="2">
    <source>
        <dbReference type="Proteomes" id="UP001382955"/>
    </source>
</evidence>
<dbReference type="RefSeq" id="WP_340495537.1">
    <property type="nucleotide sequence ID" value="NZ_JAOSIK010000059.1"/>
</dbReference>
<protein>
    <submittedName>
        <fullName evidence="1">Uncharacterized protein</fullName>
    </submittedName>
</protein>
<keyword evidence="2" id="KW-1185">Reference proteome</keyword>
<proteinExistence type="predicted"/>
<feature type="non-terminal residue" evidence="1">
    <location>
        <position position="64"/>
    </location>
</feature>
<dbReference type="EMBL" id="JAOSIK010000059">
    <property type="protein sequence ID" value="MEK0312182.1"/>
    <property type="molecule type" value="Genomic_DNA"/>
</dbReference>
<reference evidence="1 2" key="1">
    <citation type="journal article" date="2023" name="Int. J. Syst. Evol. Microbiol.">
        <title>The observation of taxonomic boundaries for the 16SrII and 16SrXXV phytoplasmas using genome-based delimitation.</title>
        <authorList>
            <person name="Rodrigues Jardim B."/>
            <person name="Tran-Nguyen L.T.T."/>
            <person name="Gambley C."/>
            <person name="Al-Sadi A.M."/>
            <person name="Al-Subhi A.M."/>
            <person name="Foissac X."/>
            <person name="Salar P."/>
            <person name="Cai H."/>
            <person name="Yang J.Y."/>
            <person name="Davis R."/>
            <person name="Jones L."/>
            <person name="Rodoni B."/>
            <person name="Constable F.E."/>
        </authorList>
    </citation>
    <scope>NUCLEOTIDE SEQUENCE [LARGE SCALE GENOMIC DNA]</scope>
    <source>
        <strain evidence="1">BAWM-322</strain>
    </source>
</reference>
<accession>A0ABU8ZTF2</accession>
<gene>
    <name evidence="1" type="ORF">OC725_02830</name>
</gene>
<name>A0ABU8ZTF2_9MOLU</name>
<comment type="caution">
    <text evidence="1">The sequence shown here is derived from an EMBL/GenBank/DDBJ whole genome shotgun (WGS) entry which is preliminary data.</text>
</comment>